<dbReference type="GO" id="GO:0045892">
    <property type="term" value="P:negative regulation of DNA-templated transcription"/>
    <property type="evidence" value="ECO:0007669"/>
    <property type="project" value="InterPro"/>
</dbReference>
<dbReference type="Proteomes" id="UP000319502">
    <property type="component" value="Unassembled WGS sequence"/>
</dbReference>
<keyword evidence="11" id="KW-0969">Cilium</keyword>
<feature type="compositionally biased region" description="Low complexity" evidence="9">
    <location>
        <begin position="15"/>
        <end position="33"/>
    </location>
</feature>
<dbReference type="NCBIfam" id="TIGR03824">
    <property type="entry name" value="FlgM_jcvi"/>
    <property type="match status" value="1"/>
</dbReference>
<proteinExistence type="inferred from homology"/>
<evidence type="ECO:0000256" key="1">
    <source>
        <dbReference type="ARBA" id="ARBA00005322"/>
    </source>
</evidence>
<keyword evidence="6" id="KW-0804">Transcription</keyword>
<dbReference type="OrthoDB" id="9181369at2"/>
<dbReference type="InterPro" id="IPR007412">
    <property type="entry name" value="FlgM"/>
</dbReference>
<feature type="region of interest" description="Disordered" evidence="9">
    <location>
        <begin position="1"/>
        <end position="39"/>
    </location>
</feature>
<dbReference type="InterPro" id="IPR035890">
    <property type="entry name" value="Anti-sigma-28_factor_FlgM_sf"/>
</dbReference>
<dbReference type="SUPFAM" id="SSF101498">
    <property type="entry name" value="Anti-sigma factor FlgM"/>
    <property type="match status" value="1"/>
</dbReference>
<dbReference type="Pfam" id="PF04316">
    <property type="entry name" value="FlgM"/>
    <property type="match status" value="1"/>
</dbReference>
<comment type="function">
    <text evidence="7">Responsible for the coupling of flagellin expression to flagellar assembly by preventing expression of the flagellin genes when a component of the middle class of proteins is defective. It negatively regulates flagellar genes by inhibiting the activity of FliA by directly binding to FliA.</text>
</comment>
<keyword evidence="3" id="KW-0678">Repressor</keyword>
<feature type="compositionally biased region" description="Polar residues" evidence="9">
    <location>
        <begin position="1"/>
        <end position="12"/>
    </location>
</feature>
<reference evidence="11 12" key="1">
    <citation type="submission" date="2019-07" db="EMBL/GenBank/DDBJ databases">
        <title>The pathways for chlorine oxyanion respiration interact through the shared metabolite chlorate.</title>
        <authorList>
            <person name="Barnum T.P."/>
            <person name="Cheng Y."/>
            <person name="Hill K.A."/>
            <person name="Lucas L.N."/>
            <person name="Carlson H.K."/>
            <person name="Coates J.D."/>
        </authorList>
    </citation>
    <scope>NUCLEOTIDE SEQUENCE [LARGE SCALE GENOMIC DNA]</scope>
    <source>
        <strain evidence="11 12">SFB-3</strain>
    </source>
</reference>
<evidence type="ECO:0000256" key="9">
    <source>
        <dbReference type="SAM" id="MobiDB-lite"/>
    </source>
</evidence>
<keyword evidence="11" id="KW-0966">Cell projection</keyword>
<feature type="domain" description="Anti-sigma-28 factor FlgM C-terminal" evidence="10">
    <location>
        <begin position="34"/>
        <end position="85"/>
    </location>
</feature>
<evidence type="ECO:0000256" key="2">
    <source>
        <dbReference type="ARBA" id="ARBA00017823"/>
    </source>
</evidence>
<keyword evidence="5" id="KW-0805">Transcription regulation</keyword>
<dbReference type="EMBL" id="VMNK01000007">
    <property type="protein sequence ID" value="TVO57316.1"/>
    <property type="molecule type" value="Genomic_DNA"/>
</dbReference>
<evidence type="ECO:0000256" key="7">
    <source>
        <dbReference type="ARBA" id="ARBA00024739"/>
    </source>
</evidence>
<evidence type="ECO:0000256" key="8">
    <source>
        <dbReference type="ARBA" id="ARBA00030117"/>
    </source>
</evidence>
<comment type="caution">
    <text evidence="11">The sequence shown here is derived from an EMBL/GenBank/DDBJ whole genome shotgun (WGS) entry which is preliminary data.</text>
</comment>
<keyword evidence="4" id="KW-1005">Bacterial flagellum biogenesis</keyword>
<keyword evidence="12" id="KW-1185">Reference proteome</keyword>
<gene>
    <name evidence="11" type="primary">flgM</name>
    <name evidence="11" type="ORF">FHP91_10545</name>
</gene>
<evidence type="ECO:0000256" key="4">
    <source>
        <dbReference type="ARBA" id="ARBA00022795"/>
    </source>
</evidence>
<protein>
    <recommendedName>
        <fullName evidence="2">Negative regulator of flagellin synthesis</fullName>
    </recommendedName>
    <alternativeName>
        <fullName evidence="8">Anti-sigma-28 factor</fullName>
    </alternativeName>
</protein>
<evidence type="ECO:0000313" key="11">
    <source>
        <dbReference type="EMBL" id="TVO57316.1"/>
    </source>
</evidence>
<comment type="similarity">
    <text evidence="1">Belongs to the FlgM family.</text>
</comment>
<evidence type="ECO:0000256" key="3">
    <source>
        <dbReference type="ARBA" id="ARBA00022491"/>
    </source>
</evidence>
<dbReference type="InterPro" id="IPR031316">
    <property type="entry name" value="FlgM_C"/>
</dbReference>
<dbReference type="AlphaFoldDB" id="A0A557QWW7"/>
<keyword evidence="11" id="KW-0282">Flagellum</keyword>
<evidence type="ECO:0000256" key="6">
    <source>
        <dbReference type="ARBA" id="ARBA00023163"/>
    </source>
</evidence>
<organism evidence="11 12">
    <name type="scientific">Denitromonas halophila</name>
    <dbReference type="NCBI Taxonomy" id="1629404"/>
    <lineage>
        <taxon>Bacteria</taxon>
        <taxon>Pseudomonadati</taxon>
        <taxon>Pseudomonadota</taxon>
        <taxon>Betaproteobacteria</taxon>
        <taxon>Rhodocyclales</taxon>
        <taxon>Zoogloeaceae</taxon>
        <taxon>Denitromonas</taxon>
    </lineage>
</organism>
<evidence type="ECO:0000259" key="10">
    <source>
        <dbReference type="Pfam" id="PF04316"/>
    </source>
</evidence>
<evidence type="ECO:0000313" key="12">
    <source>
        <dbReference type="Proteomes" id="UP000319502"/>
    </source>
</evidence>
<accession>A0A557QWW7</accession>
<evidence type="ECO:0000256" key="5">
    <source>
        <dbReference type="ARBA" id="ARBA00023015"/>
    </source>
</evidence>
<dbReference type="GO" id="GO:0044781">
    <property type="term" value="P:bacterial-type flagellum organization"/>
    <property type="evidence" value="ECO:0007669"/>
    <property type="project" value="UniProtKB-KW"/>
</dbReference>
<sequence length="98" mass="10208">MKIDNSVKSVGNTPAGEQRAKATAAAQPSAPTGDQVQLSSGLQKAEKAIAATPVVDQARVDEIKQAISDGQFSVDANKVADGLIESVRQMLAHQPRQA</sequence>
<dbReference type="RefSeq" id="WP_144309552.1">
    <property type="nucleotide sequence ID" value="NZ_VMNK01000007.1"/>
</dbReference>
<name>A0A557QWW7_9RHOO</name>